<sequence>MRWNGPYVVIEKLSNLNYLIRHQNDTYPVVVHVNRMRKWRGETKFNNENSDTENENSETDNEDPATTTPTTPERENTAKSSTNDPENNENSATTGHQPTIANASNAVEPINGANTEVQQTTETTVENLIQTAPAEANEITPPVVLPEEPQGMIKRRRGRPRKNPTASNSTIIPTPHTHNLRKTIRLPQ</sequence>
<dbReference type="OrthoDB" id="10070245at2759"/>
<evidence type="ECO:0000313" key="3">
    <source>
        <dbReference type="EMBL" id="EFX64119.1"/>
    </source>
</evidence>
<feature type="domain" description="Integrase p58-like C-terminal" evidence="2">
    <location>
        <begin position="5"/>
        <end position="38"/>
    </location>
</feature>
<keyword evidence="4" id="KW-1185">Reference proteome</keyword>
<name>E9HVW1_DAPPU</name>
<dbReference type="InParanoid" id="E9HVW1"/>
<evidence type="ECO:0000256" key="1">
    <source>
        <dbReference type="SAM" id="MobiDB-lite"/>
    </source>
</evidence>
<feature type="compositionally biased region" description="Acidic residues" evidence="1">
    <location>
        <begin position="50"/>
        <end position="63"/>
    </location>
</feature>
<dbReference type="AlphaFoldDB" id="E9HVW1"/>
<dbReference type="Proteomes" id="UP000000305">
    <property type="component" value="Unassembled WGS sequence"/>
</dbReference>
<dbReference type="InterPro" id="IPR054465">
    <property type="entry name" value="Integrase_p58-like_C"/>
</dbReference>
<dbReference type="Pfam" id="PF22938">
    <property type="entry name" value="Integrase_p58_C"/>
    <property type="match status" value="1"/>
</dbReference>
<feature type="region of interest" description="Disordered" evidence="1">
    <location>
        <begin position="149"/>
        <end position="177"/>
    </location>
</feature>
<reference evidence="3 4" key="1">
    <citation type="journal article" date="2011" name="Science">
        <title>The ecoresponsive genome of Daphnia pulex.</title>
        <authorList>
            <person name="Colbourne J.K."/>
            <person name="Pfrender M.E."/>
            <person name="Gilbert D."/>
            <person name="Thomas W.K."/>
            <person name="Tucker A."/>
            <person name="Oakley T.H."/>
            <person name="Tokishita S."/>
            <person name="Aerts A."/>
            <person name="Arnold G.J."/>
            <person name="Basu M.K."/>
            <person name="Bauer D.J."/>
            <person name="Caceres C.E."/>
            <person name="Carmel L."/>
            <person name="Casola C."/>
            <person name="Choi J.H."/>
            <person name="Detter J.C."/>
            <person name="Dong Q."/>
            <person name="Dusheyko S."/>
            <person name="Eads B.D."/>
            <person name="Frohlich T."/>
            <person name="Geiler-Samerotte K.A."/>
            <person name="Gerlach D."/>
            <person name="Hatcher P."/>
            <person name="Jogdeo S."/>
            <person name="Krijgsveld J."/>
            <person name="Kriventseva E.V."/>
            <person name="Kultz D."/>
            <person name="Laforsch C."/>
            <person name="Lindquist E."/>
            <person name="Lopez J."/>
            <person name="Manak J.R."/>
            <person name="Muller J."/>
            <person name="Pangilinan J."/>
            <person name="Patwardhan R.P."/>
            <person name="Pitluck S."/>
            <person name="Pritham E.J."/>
            <person name="Rechtsteiner A."/>
            <person name="Rho M."/>
            <person name="Rogozin I.B."/>
            <person name="Sakarya O."/>
            <person name="Salamov A."/>
            <person name="Schaack S."/>
            <person name="Shapiro H."/>
            <person name="Shiga Y."/>
            <person name="Skalitzky C."/>
            <person name="Smith Z."/>
            <person name="Souvorov A."/>
            <person name="Sung W."/>
            <person name="Tang Z."/>
            <person name="Tsuchiya D."/>
            <person name="Tu H."/>
            <person name="Vos H."/>
            <person name="Wang M."/>
            <person name="Wolf Y.I."/>
            <person name="Yamagata H."/>
            <person name="Yamada T."/>
            <person name="Ye Y."/>
            <person name="Shaw J.R."/>
            <person name="Andrews J."/>
            <person name="Crease T.J."/>
            <person name="Tang H."/>
            <person name="Lucas S.M."/>
            <person name="Robertson H.M."/>
            <person name="Bork P."/>
            <person name="Koonin E.V."/>
            <person name="Zdobnov E.M."/>
            <person name="Grigoriev I.V."/>
            <person name="Lynch M."/>
            <person name="Boore J.L."/>
        </authorList>
    </citation>
    <scope>NUCLEOTIDE SEQUENCE [LARGE SCALE GENOMIC DNA]</scope>
</reference>
<evidence type="ECO:0000259" key="2">
    <source>
        <dbReference type="Pfam" id="PF22938"/>
    </source>
</evidence>
<feature type="compositionally biased region" description="Basic residues" evidence="1">
    <location>
        <begin position="153"/>
        <end position="162"/>
    </location>
</feature>
<evidence type="ECO:0000313" key="4">
    <source>
        <dbReference type="Proteomes" id="UP000000305"/>
    </source>
</evidence>
<accession>E9HVW1</accession>
<gene>
    <name evidence="3" type="ORF">DAPPUDRAFT_118533</name>
</gene>
<dbReference type="PhylomeDB" id="E9HVW1"/>
<organism evidence="3 4">
    <name type="scientific">Daphnia pulex</name>
    <name type="common">Water flea</name>
    <dbReference type="NCBI Taxonomy" id="6669"/>
    <lineage>
        <taxon>Eukaryota</taxon>
        <taxon>Metazoa</taxon>
        <taxon>Ecdysozoa</taxon>
        <taxon>Arthropoda</taxon>
        <taxon>Crustacea</taxon>
        <taxon>Branchiopoda</taxon>
        <taxon>Diplostraca</taxon>
        <taxon>Cladocera</taxon>
        <taxon>Anomopoda</taxon>
        <taxon>Daphniidae</taxon>
        <taxon>Daphnia</taxon>
    </lineage>
</organism>
<feature type="region of interest" description="Disordered" evidence="1">
    <location>
        <begin position="42"/>
        <end position="98"/>
    </location>
</feature>
<dbReference type="KEGG" id="dpx:DAPPUDRAFT_118533"/>
<dbReference type="EMBL" id="GL732876">
    <property type="protein sequence ID" value="EFX64119.1"/>
    <property type="molecule type" value="Genomic_DNA"/>
</dbReference>
<feature type="compositionally biased region" description="Polar residues" evidence="1">
    <location>
        <begin position="79"/>
        <end position="98"/>
    </location>
</feature>
<proteinExistence type="predicted"/>
<dbReference type="HOGENOM" id="CLU_1715095_0_0_1"/>
<protein>
    <recommendedName>
        <fullName evidence="2">Integrase p58-like C-terminal domain-containing protein</fullName>
    </recommendedName>
</protein>